<dbReference type="Proteomes" id="UP000238479">
    <property type="component" value="Chromosome 1"/>
</dbReference>
<evidence type="ECO:0000313" key="2">
    <source>
        <dbReference type="Proteomes" id="UP000238479"/>
    </source>
</evidence>
<proteinExistence type="predicted"/>
<organism evidence="1 2">
    <name type="scientific">Rosa chinensis</name>
    <name type="common">China rose</name>
    <dbReference type="NCBI Taxonomy" id="74649"/>
    <lineage>
        <taxon>Eukaryota</taxon>
        <taxon>Viridiplantae</taxon>
        <taxon>Streptophyta</taxon>
        <taxon>Embryophyta</taxon>
        <taxon>Tracheophyta</taxon>
        <taxon>Spermatophyta</taxon>
        <taxon>Magnoliopsida</taxon>
        <taxon>eudicotyledons</taxon>
        <taxon>Gunneridae</taxon>
        <taxon>Pentapetalae</taxon>
        <taxon>rosids</taxon>
        <taxon>fabids</taxon>
        <taxon>Rosales</taxon>
        <taxon>Rosaceae</taxon>
        <taxon>Rosoideae</taxon>
        <taxon>Rosoideae incertae sedis</taxon>
        <taxon>Rosa</taxon>
    </lineage>
</organism>
<protein>
    <submittedName>
        <fullName evidence="1">Uncharacterized protein</fullName>
    </submittedName>
</protein>
<comment type="caution">
    <text evidence="1">The sequence shown here is derived from an EMBL/GenBank/DDBJ whole genome shotgun (WGS) entry which is preliminary data.</text>
</comment>
<reference evidence="1 2" key="1">
    <citation type="journal article" date="2018" name="Nat. Genet.">
        <title>The Rosa genome provides new insights in the design of modern roses.</title>
        <authorList>
            <person name="Bendahmane M."/>
        </authorList>
    </citation>
    <scope>NUCLEOTIDE SEQUENCE [LARGE SCALE GENOMIC DNA]</scope>
    <source>
        <strain evidence="2">cv. Old Blush</strain>
    </source>
</reference>
<gene>
    <name evidence="1" type="ORF">RchiOBHm_Chr1g0341881</name>
</gene>
<dbReference type="EMBL" id="PDCK01000039">
    <property type="protein sequence ID" value="PRQ56856.1"/>
    <property type="molecule type" value="Genomic_DNA"/>
</dbReference>
<sequence>MMKQDCMVVPSYYIKCKCSSVVYESFPPNPFLQEIYHLPHLVICDLEMCPIWWPGPNATSRCDSMHQTHTNGGHAHKTQVNRCCYPM</sequence>
<dbReference type="Gramene" id="PRQ56856">
    <property type="protein sequence ID" value="PRQ56856"/>
    <property type="gene ID" value="RchiOBHm_Chr1g0341881"/>
</dbReference>
<evidence type="ECO:0000313" key="1">
    <source>
        <dbReference type="EMBL" id="PRQ56856.1"/>
    </source>
</evidence>
<accession>A0A2P6SDV4</accession>
<dbReference type="AlphaFoldDB" id="A0A2P6SDV4"/>
<name>A0A2P6SDV4_ROSCH</name>
<keyword evidence="2" id="KW-1185">Reference proteome</keyword>